<dbReference type="EMBL" id="CP036279">
    <property type="protein sequence ID" value="QDU61405.1"/>
    <property type="molecule type" value="Genomic_DNA"/>
</dbReference>
<dbReference type="Pfam" id="PF00089">
    <property type="entry name" value="Trypsin"/>
    <property type="match status" value="1"/>
</dbReference>
<dbReference type="RefSeq" id="WP_145258002.1">
    <property type="nucleotide sequence ID" value="NZ_CP036279.1"/>
</dbReference>
<dbReference type="InterPro" id="IPR009003">
    <property type="entry name" value="Peptidase_S1_PA"/>
</dbReference>
<name>A0A518B353_9BACT</name>
<dbReference type="PANTHER" id="PTHR24260">
    <property type="match status" value="1"/>
</dbReference>
<accession>A0A518B353</accession>
<dbReference type="KEGG" id="knv:Pan216_22610"/>
<dbReference type="InterPro" id="IPR051333">
    <property type="entry name" value="CLIP_Serine_Protease"/>
</dbReference>
<sequence>MEWWSSTRSIFSPSNTRPSRSSVHFEMLEERRLLTVGNVVEIPDGAPGQVTASIINADVADSFDAVGIVGNALRGFATGTLIDPYHVLTAAHPTDRMNDDSGRFTLAGETYSTTNVFLHPEWNESEFGTDSANDLAILRLDRPVLNVTPSPIFRGTPVLGQSLILVGYGATGDGTGFHDGSFGIKRAGSTDLDSVTSTLIGWDFDDSSESNTAPGDSGGPGFLEVGGQFYVAGVTSGGTNSTAGLGDFSFDTRVDVYASWIDSILAWTPESVDPEPVPAPEPDAPSSTTLQGGMVIAVVRGDQWYLDADGDGAWSTSDVALPFGTGAEAPVAADWNGDGQDELTYFDNGRWFSDSNPNGAPDAFDRDVQFGLAGDSPVAADWAGLGLDAVAIFRDGNWAIDLNGNGEWDAADRSVAFGVAGDQPLAGDFDGDGVDSMVVFRNGSWSIDSNANGVWDDQDETVYFGTVGDRALAGDWNGDGRDEFALYRDGTWIFDMNGNRIWDESDRAVDFGSERDVPIVGRFDQARQASVLDASSRSAESYWAMPTSSTAATGTSYLVSIATTSADTDSRDVVDSDSDSTTMESTRRRSAGASLSETEAVDLALSDLDFLFV</sequence>
<dbReference type="PRINTS" id="PR00722">
    <property type="entry name" value="CHYMOTRYPSIN"/>
</dbReference>
<dbReference type="SMART" id="SM00020">
    <property type="entry name" value="Tryp_SPc"/>
    <property type="match status" value="1"/>
</dbReference>
<dbReference type="Gene3D" id="2.40.10.10">
    <property type="entry name" value="Trypsin-like serine proteases"/>
    <property type="match status" value="1"/>
</dbReference>
<dbReference type="GO" id="GO:0006508">
    <property type="term" value="P:proteolysis"/>
    <property type="evidence" value="ECO:0007669"/>
    <property type="project" value="InterPro"/>
</dbReference>
<feature type="domain" description="Peptidase S1" evidence="2">
    <location>
        <begin position="35"/>
        <end position="266"/>
    </location>
</feature>
<dbReference type="GO" id="GO:0004252">
    <property type="term" value="F:serine-type endopeptidase activity"/>
    <property type="evidence" value="ECO:0007669"/>
    <property type="project" value="InterPro"/>
</dbReference>
<dbReference type="PANTHER" id="PTHR24260:SF136">
    <property type="entry name" value="GH08193P-RELATED"/>
    <property type="match status" value="1"/>
</dbReference>
<evidence type="ECO:0000256" key="1">
    <source>
        <dbReference type="SAM" id="MobiDB-lite"/>
    </source>
</evidence>
<dbReference type="SUPFAM" id="SSF50494">
    <property type="entry name" value="Trypsin-like serine proteases"/>
    <property type="match status" value="1"/>
</dbReference>
<reference evidence="3 4" key="1">
    <citation type="submission" date="2019-02" db="EMBL/GenBank/DDBJ databases">
        <title>Deep-cultivation of Planctomycetes and their phenomic and genomic characterization uncovers novel biology.</title>
        <authorList>
            <person name="Wiegand S."/>
            <person name="Jogler M."/>
            <person name="Boedeker C."/>
            <person name="Pinto D."/>
            <person name="Vollmers J."/>
            <person name="Rivas-Marin E."/>
            <person name="Kohn T."/>
            <person name="Peeters S.H."/>
            <person name="Heuer A."/>
            <person name="Rast P."/>
            <person name="Oberbeckmann S."/>
            <person name="Bunk B."/>
            <person name="Jeske O."/>
            <person name="Meyerdierks A."/>
            <person name="Storesund J.E."/>
            <person name="Kallscheuer N."/>
            <person name="Luecker S."/>
            <person name="Lage O.M."/>
            <person name="Pohl T."/>
            <person name="Merkel B.J."/>
            <person name="Hornburger P."/>
            <person name="Mueller R.-W."/>
            <person name="Bruemmer F."/>
            <person name="Labrenz M."/>
            <person name="Spormann A.M."/>
            <person name="Op den Camp H."/>
            <person name="Overmann J."/>
            <person name="Amann R."/>
            <person name="Jetten M.S.M."/>
            <person name="Mascher T."/>
            <person name="Medema M.H."/>
            <person name="Devos D.P."/>
            <person name="Kaster A.-K."/>
            <person name="Ovreas L."/>
            <person name="Rohde M."/>
            <person name="Galperin M.Y."/>
            <person name="Jogler C."/>
        </authorList>
    </citation>
    <scope>NUCLEOTIDE SEQUENCE [LARGE SCALE GENOMIC DNA]</scope>
    <source>
        <strain evidence="3 4">Pan216</strain>
    </source>
</reference>
<evidence type="ECO:0000313" key="4">
    <source>
        <dbReference type="Proteomes" id="UP000317093"/>
    </source>
</evidence>
<feature type="region of interest" description="Disordered" evidence="1">
    <location>
        <begin position="1"/>
        <end position="21"/>
    </location>
</feature>
<keyword evidence="4" id="KW-1185">Reference proteome</keyword>
<dbReference type="PROSITE" id="PS50240">
    <property type="entry name" value="TRYPSIN_DOM"/>
    <property type="match status" value="1"/>
</dbReference>
<gene>
    <name evidence="3" type="ORF">Pan216_22610</name>
</gene>
<evidence type="ECO:0000313" key="3">
    <source>
        <dbReference type="EMBL" id="QDU61405.1"/>
    </source>
</evidence>
<dbReference type="OrthoDB" id="292088at2"/>
<dbReference type="InterPro" id="IPR001314">
    <property type="entry name" value="Peptidase_S1A"/>
</dbReference>
<dbReference type="Proteomes" id="UP000317093">
    <property type="component" value="Chromosome"/>
</dbReference>
<dbReference type="InterPro" id="IPR043504">
    <property type="entry name" value="Peptidase_S1_PA_chymotrypsin"/>
</dbReference>
<dbReference type="InterPro" id="IPR001254">
    <property type="entry name" value="Trypsin_dom"/>
</dbReference>
<dbReference type="AlphaFoldDB" id="A0A518B353"/>
<proteinExistence type="predicted"/>
<protein>
    <submittedName>
        <fullName evidence="3">Trypsin</fullName>
    </submittedName>
</protein>
<organism evidence="3 4">
    <name type="scientific">Kolteria novifilia</name>
    <dbReference type="NCBI Taxonomy" id="2527975"/>
    <lineage>
        <taxon>Bacteria</taxon>
        <taxon>Pseudomonadati</taxon>
        <taxon>Planctomycetota</taxon>
        <taxon>Planctomycetia</taxon>
        <taxon>Kolteriales</taxon>
        <taxon>Kolteriaceae</taxon>
        <taxon>Kolteria</taxon>
    </lineage>
</organism>
<evidence type="ECO:0000259" key="2">
    <source>
        <dbReference type="PROSITE" id="PS50240"/>
    </source>
</evidence>
<feature type="region of interest" description="Disordered" evidence="1">
    <location>
        <begin position="569"/>
        <end position="593"/>
    </location>
</feature>